<name>A0AAD4HU20_9AGAM</name>
<evidence type="ECO:0000313" key="3">
    <source>
        <dbReference type="Proteomes" id="UP001195769"/>
    </source>
</evidence>
<sequence>MNSDLCTSPLSTRPEKTLGISAKETDSIFFDPSKSPNPRCAARRQFIHNRMMRKQHPYPVYPAPIEHIGYLENGLAQLRSSTLYKGYKAKLAARETARQRLVVTAWEIEESERFTAFLDALHSENEERLGFADEELQNFRRIFSERDRTEVDDDRDYLQAIYEDECEILHVTSAQAEQISKILGSRTKDAFLQSGPADSQSRFPSLEIHDDDDIVLDDSSDLDSEEECLGAPVGAGEAPDDVTSSTTICMPFQSRSGLNPSHVPADTQMCLSDEQPHEPMANIFNPHDGFSSSTRYDNYNSFSAHAPSGYVPSFHPAHTYDTHTVPRTDPAYQSNPNNNIPPYEPPVFDYESYRSFDGSYSPRRLEHLSDFDNMQAPNPHHIQIPQLFDHNEEEPLEPRDALVPVAMGEIPRSQVIHTTGPARSSNRRRRTRQLPGTPQFTHESPVVPATTQADVTATMHATPSHAGASGDNHYFQVTGPICDQIFKRSKELVVGIALTKDAMALSTADKKRIIKSIIRKATPKIPGLNGIPRWENQTKDLATIWRAVIVMRTAVTTLTREGVVMAYGLFPPQGSPISPETFRMDRVRHLIRNNVFMHDYSFNVDGTLTIHSKFKNHFILHLVTRMVWNMRFQLDILLVSPRRQLHFAMGLAGAITKCVLAEQAHLILTAPKSSPDADAFTFEMICSGMDDLTDEEKADLDGWKDHMVICHRDVSTAQE</sequence>
<dbReference type="Proteomes" id="UP001195769">
    <property type="component" value="Unassembled WGS sequence"/>
</dbReference>
<dbReference type="RefSeq" id="XP_041233881.1">
    <property type="nucleotide sequence ID" value="XM_041376391.1"/>
</dbReference>
<protein>
    <submittedName>
        <fullName evidence="2">Uncharacterized protein</fullName>
    </submittedName>
</protein>
<dbReference type="GeneID" id="64670689"/>
<accession>A0AAD4HU20</accession>
<feature type="region of interest" description="Disordered" evidence="1">
    <location>
        <begin position="417"/>
        <end position="446"/>
    </location>
</feature>
<reference evidence="2" key="1">
    <citation type="journal article" date="2020" name="New Phytol.">
        <title>Comparative genomics reveals dynamic genome evolution in host specialist ectomycorrhizal fungi.</title>
        <authorList>
            <person name="Lofgren L.A."/>
            <person name="Nguyen N.H."/>
            <person name="Vilgalys R."/>
            <person name="Ruytinx J."/>
            <person name="Liao H.L."/>
            <person name="Branco S."/>
            <person name="Kuo A."/>
            <person name="LaButti K."/>
            <person name="Lipzen A."/>
            <person name="Andreopoulos W."/>
            <person name="Pangilinan J."/>
            <person name="Riley R."/>
            <person name="Hundley H."/>
            <person name="Na H."/>
            <person name="Barry K."/>
            <person name="Grigoriev I.V."/>
            <person name="Stajich J.E."/>
            <person name="Kennedy P.G."/>
        </authorList>
    </citation>
    <scope>NUCLEOTIDE SEQUENCE</scope>
    <source>
        <strain evidence="2">FC203</strain>
    </source>
</reference>
<gene>
    <name evidence="2" type="ORF">F5891DRAFT_973748</name>
</gene>
<evidence type="ECO:0000313" key="2">
    <source>
        <dbReference type="EMBL" id="KAG1908306.1"/>
    </source>
</evidence>
<proteinExistence type="predicted"/>
<comment type="caution">
    <text evidence="2">The sequence shown here is derived from an EMBL/GenBank/DDBJ whole genome shotgun (WGS) entry which is preliminary data.</text>
</comment>
<keyword evidence="3" id="KW-1185">Reference proteome</keyword>
<organism evidence="2 3">
    <name type="scientific">Suillus fuscotomentosus</name>
    <dbReference type="NCBI Taxonomy" id="1912939"/>
    <lineage>
        <taxon>Eukaryota</taxon>
        <taxon>Fungi</taxon>
        <taxon>Dikarya</taxon>
        <taxon>Basidiomycota</taxon>
        <taxon>Agaricomycotina</taxon>
        <taxon>Agaricomycetes</taxon>
        <taxon>Agaricomycetidae</taxon>
        <taxon>Boletales</taxon>
        <taxon>Suillineae</taxon>
        <taxon>Suillaceae</taxon>
        <taxon>Suillus</taxon>
    </lineage>
</organism>
<dbReference type="AlphaFoldDB" id="A0AAD4HU20"/>
<dbReference type="EMBL" id="JABBWK010000001">
    <property type="protein sequence ID" value="KAG1908306.1"/>
    <property type="molecule type" value="Genomic_DNA"/>
</dbReference>
<evidence type="ECO:0000256" key="1">
    <source>
        <dbReference type="SAM" id="MobiDB-lite"/>
    </source>
</evidence>